<dbReference type="OrthoDB" id="670730at2"/>
<dbReference type="PROSITE" id="PS51257">
    <property type="entry name" value="PROKAR_LIPOPROTEIN"/>
    <property type="match status" value="1"/>
</dbReference>
<sequence length="160" mass="18190">MTFKTSYLHLLVAFLFLATSCSSDDGITIDEEKPTITINYTDGFPQACQELTKGETYTFKAQVTDNRALAAYSLEIHHNFDHHTHDDQGEVCTLDPIKDAFNPMMFLENYTLEDAPTFYELNISITIPNDVDTGDYHCAYSVTDETGWQRRTSIDIKIVD</sequence>
<evidence type="ECO:0000256" key="1">
    <source>
        <dbReference type="SAM" id="SignalP"/>
    </source>
</evidence>
<dbReference type="InterPro" id="IPR027829">
    <property type="entry name" value="DUF4625"/>
</dbReference>
<dbReference type="Pfam" id="PF15418">
    <property type="entry name" value="DUF4625"/>
    <property type="match status" value="1"/>
</dbReference>
<dbReference type="AlphaFoldDB" id="A0A368ZFP3"/>
<dbReference type="Gene3D" id="2.60.40.4140">
    <property type="match status" value="1"/>
</dbReference>
<proteinExistence type="predicted"/>
<accession>A0A368ZFP3</accession>
<organism evidence="2 3">
    <name type="scientific">Winogradskyella arenosi</name>
    <dbReference type="NCBI Taxonomy" id="533325"/>
    <lineage>
        <taxon>Bacteria</taxon>
        <taxon>Pseudomonadati</taxon>
        <taxon>Bacteroidota</taxon>
        <taxon>Flavobacteriia</taxon>
        <taxon>Flavobacteriales</taxon>
        <taxon>Flavobacteriaceae</taxon>
        <taxon>Winogradskyella</taxon>
    </lineage>
</organism>
<reference evidence="2 3" key="1">
    <citation type="submission" date="2018-07" db="EMBL/GenBank/DDBJ databases">
        <title>Genomic Encyclopedia of Type Strains, Phase III (KMG-III): the genomes of soil and plant-associated and newly described type strains.</title>
        <authorList>
            <person name="Whitman W."/>
        </authorList>
    </citation>
    <scope>NUCLEOTIDE SEQUENCE [LARGE SCALE GENOMIC DNA]</scope>
    <source>
        <strain evidence="2 3">CECT 7958</strain>
    </source>
</reference>
<name>A0A368ZFP3_9FLAO</name>
<evidence type="ECO:0000313" key="3">
    <source>
        <dbReference type="Proteomes" id="UP000253436"/>
    </source>
</evidence>
<dbReference type="Proteomes" id="UP000253436">
    <property type="component" value="Unassembled WGS sequence"/>
</dbReference>
<comment type="caution">
    <text evidence="2">The sequence shown here is derived from an EMBL/GenBank/DDBJ whole genome shotgun (WGS) entry which is preliminary data.</text>
</comment>
<dbReference type="EMBL" id="QPJO01000002">
    <property type="protein sequence ID" value="RCW92292.1"/>
    <property type="molecule type" value="Genomic_DNA"/>
</dbReference>
<gene>
    <name evidence="2" type="ORF">DFQ08_102316</name>
</gene>
<feature type="chain" id="PRO_5016934317" evidence="1">
    <location>
        <begin position="24"/>
        <end position="160"/>
    </location>
</feature>
<evidence type="ECO:0000313" key="2">
    <source>
        <dbReference type="EMBL" id="RCW92292.1"/>
    </source>
</evidence>
<protein>
    <submittedName>
        <fullName evidence="2">Uncharacterized protein DUF4625</fullName>
    </submittedName>
</protein>
<feature type="signal peptide" evidence="1">
    <location>
        <begin position="1"/>
        <end position="23"/>
    </location>
</feature>
<keyword evidence="3" id="KW-1185">Reference proteome</keyword>
<keyword evidence="1" id="KW-0732">Signal</keyword>
<dbReference type="RefSeq" id="WP_114308966.1">
    <property type="nucleotide sequence ID" value="NZ_QPJO01000002.1"/>
</dbReference>